<dbReference type="SUPFAM" id="SSF52540">
    <property type="entry name" value="P-loop containing nucleoside triphosphate hydrolases"/>
    <property type="match status" value="1"/>
</dbReference>
<dbReference type="Gene3D" id="3.40.50.300">
    <property type="entry name" value="P-loop containing nucleotide triphosphate hydrolases"/>
    <property type="match status" value="1"/>
</dbReference>
<reference evidence="7" key="1">
    <citation type="submission" date="2017-02" db="UniProtKB">
        <authorList>
            <consortium name="WormBaseParasite"/>
        </authorList>
    </citation>
    <scope>IDENTIFICATION</scope>
</reference>
<accession>A0A0N4YJG6</accession>
<keyword evidence="1" id="KW-0547">Nucleotide-binding</keyword>
<evidence type="ECO:0000313" key="7">
    <source>
        <dbReference type="WBParaSite" id="NBR_0001710701-mRNA-1"/>
    </source>
</evidence>
<dbReference type="EMBL" id="UYSL01022563">
    <property type="protein sequence ID" value="VDL80721.1"/>
    <property type="molecule type" value="Genomic_DNA"/>
</dbReference>
<evidence type="ECO:0000259" key="4">
    <source>
        <dbReference type="PROSITE" id="PS51883"/>
    </source>
</evidence>
<dbReference type="PROSITE" id="PS51883">
    <property type="entry name" value="OBG"/>
    <property type="match status" value="1"/>
</dbReference>
<dbReference type="InterPro" id="IPR006169">
    <property type="entry name" value="GTP1_OBG_dom"/>
</dbReference>
<dbReference type="InterPro" id="IPR027417">
    <property type="entry name" value="P-loop_NTPase"/>
</dbReference>
<dbReference type="InterPro" id="IPR006073">
    <property type="entry name" value="GTP-bd"/>
</dbReference>
<dbReference type="GO" id="GO:0003924">
    <property type="term" value="F:GTPase activity"/>
    <property type="evidence" value="ECO:0007669"/>
    <property type="project" value="InterPro"/>
</dbReference>
<dbReference type="AlphaFoldDB" id="A0A0N4YJG6"/>
<dbReference type="GO" id="GO:0042254">
    <property type="term" value="P:ribosome biogenesis"/>
    <property type="evidence" value="ECO:0007669"/>
    <property type="project" value="UniProtKB-UniRule"/>
</dbReference>
<sequence length="298" mass="33071">MKMTAESGTSSQKVRLVVPVGVEAVDADRNVLLARCTRPFHRYLIARGGEGGCASNQFKGEPGEQFNISLHLKLRPNVGLVGFPNAGKSTLMKAFVPRKSIKIASYPFTTTKPQVAFWTAEKGRKEVDTDFTLSIADLPGLIEGASQNRGKGYKFLKHLEYSDILLFVVDCMGFQLSNNLNEPFRSPVEVVALLNRELENYSQKLVQKPAVLLLNKIDIAPQGEPEKLAAAMRSFDWPLQLPEDMRPQSPIIFDYVLPISAKLGNIEEVKKALIRVYRAVHPALVPDVLVEKDDKGLL</sequence>
<feature type="domain" description="OBG-type G" evidence="3">
    <location>
        <begin position="76"/>
        <end position="279"/>
    </location>
</feature>
<dbReference type="OMA" id="MNASHTC"/>
<dbReference type="WBParaSite" id="NBR_0001710701-mRNA-1">
    <property type="protein sequence ID" value="NBR_0001710701-mRNA-1"/>
    <property type="gene ID" value="NBR_0001710701"/>
</dbReference>
<evidence type="ECO:0000313" key="5">
    <source>
        <dbReference type="EMBL" id="VDL80721.1"/>
    </source>
</evidence>
<gene>
    <name evidence="5" type="ORF">NBR_LOCUS17108</name>
</gene>
<keyword evidence="6" id="KW-1185">Reference proteome</keyword>
<proteinExistence type="predicted"/>
<keyword evidence="2" id="KW-0342">GTP-binding</keyword>
<feature type="domain" description="Obg" evidence="4">
    <location>
        <begin position="1"/>
        <end position="75"/>
    </location>
</feature>
<evidence type="ECO:0000259" key="3">
    <source>
        <dbReference type="PROSITE" id="PS51710"/>
    </source>
</evidence>
<name>A0A0N4YJG6_NIPBR</name>
<dbReference type="SUPFAM" id="SSF82051">
    <property type="entry name" value="Obg GTP-binding protein N-terminal domain"/>
    <property type="match status" value="1"/>
</dbReference>
<evidence type="ECO:0000256" key="2">
    <source>
        <dbReference type="ARBA" id="ARBA00023134"/>
    </source>
</evidence>
<dbReference type="Gene3D" id="2.70.210.12">
    <property type="entry name" value="GTP1/OBG domain"/>
    <property type="match status" value="1"/>
</dbReference>
<dbReference type="GO" id="GO:0005739">
    <property type="term" value="C:mitochondrion"/>
    <property type="evidence" value="ECO:0007669"/>
    <property type="project" value="TreeGrafter"/>
</dbReference>
<dbReference type="InterPro" id="IPR031167">
    <property type="entry name" value="G_OBG"/>
</dbReference>
<dbReference type="PANTHER" id="PTHR11702:SF43">
    <property type="entry name" value="GTP-BINDING PROTEIN 10"/>
    <property type="match status" value="1"/>
</dbReference>
<dbReference type="Proteomes" id="UP000271162">
    <property type="component" value="Unassembled WGS sequence"/>
</dbReference>
<dbReference type="CDD" id="cd01898">
    <property type="entry name" value="Obg"/>
    <property type="match status" value="1"/>
</dbReference>
<dbReference type="Pfam" id="PF01018">
    <property type="entry name" value="GTP1_OBG"/>
    <property type="match status" value="1"/>
</dbReference>
<dbReference type="InterPro" id="IPR045086">
    <property type="entry name" value="OBG_GTPase"/>
</dbReference>
<dbReference type="InterPro" id="IPR036726">
    <property type="entry name" value="GTP1_OBG_dom_sf"/>
</dbReference>
<evidence type="ECO:0000313" key="6">
    <source>
        <dbReference type="Proteomes" id="UP000271162"/>
    </source>
</evidence>
<dbReference type="GO" id="GO:0005525">
    <property type="term" value="F:GTP binding"/>
    <property type="evidence" value="ECO:0007669"/>
    <property type="project" value="UniProtKB-KW"/>
</dbReference>
<dbReference type="PROSITE" id="PS51710">
    <property type="entry name" value="G_OBG"/>
    <property type="match status" value="1"/>
</dbReference>
<dbReference type="Pfam" id="PF01926">
    <property type="entry name" value="MMR_HSR1"/>
    <property type="match status" value="1"/>
</dbReference>
<dbReference type="PRINTS" id="PR00326">
    <property type="entry name" value="GTP1OBG"/>
</dbReference>
<organism evidence="7">
    <name type="scientific">Nippostrongylus brasiliensis</name>
    <name type="common">Rat hookworm</name>
    <dbReference type="NCBI Taxonomy" id="27835"/>
    <lineage>
        <taxon>Eukaryota</taxon>
        <taxon>Metazoa</taxon>
        <taxon>Ecdysozoa</taxon>
        <taxon>Nematoda</taxon>
        <taxon>Chromadorea</taxon>
        <taxon>Rhabditida</taxon>
        <taxon>Rhabditina</taxon>
        <taxon>Rhabditomorpha</taxon>
        <taxon>Strongyloidea</taxon>
        <taxon>Heligmosomidae</taxon>
        <taxon>Nippostrongylus</taxon>
    </lineage>
</organism>
<reference evidence="5 6" key="2">
    <citation type="submission" date="2018-11" db="EMBL/GenBank/DDBJ databases">
        <authorList>
            <consortium name="Pathogen Informatics"/>
        </authorList>
    </citation>
    <scope>NUCLEOTIDE SEQUENCE [LARGE SCALE GENOMIC DNA]</scope>
</reference>
<evidence type="ECO:0000256" key="1">
    <source>
        <dbReference type="ARBA" id="ARBA00022741"/>
    </source>
</evidence>
<dbReference type="STRING" id="27835.A0A0N4YJG6"/>
<dbReference type="PANTHER" id="PTHR11702">
    <property type="entry name" value="DEVELOPMENTALLY REGULATED GTP-BINDING PROTEIN-RELATED"/>
    <property type="match status" value="1"/>
</dbReference>
<protein>
    <submittedName>
        <fullName evidence="7">GTP-binding protein 10 (inferred by orthology to a human protein)</fullName>
    </submittedName>
</protein>